<organism evidence="1 2">
    <name type="scientific">Clohesyomyces aquaticus</name>
    <dbReference type="NCBI Taxonomy" id="1231657"/>
    <lineage>
        <taxon>Eukaryota</taxon>
        <taxon>Fungi</taxon>
        <taxon>Dikarya</taxon>
        <taxon>Ascomycota</taxon>
        <taxon>Pezizomycotina</taxon>
        <taxon>Dothideomycetes</taxon>
        <taxon>Pleosporomycetidae</taxon>
        <taxon>Pleosporales</taxon>
        <taxon>Lindgomycetaceae</taxon>
        <taxon>Clohesyomyces</taxon>
    </lineage>
</organism>
<dbReference type="Pfam" id="PF20174">
    <property type="entry name" value="DUF6540"/>
    <property type="match status" value="1"/>
</dbReference>
<evidence type="ECO:0000313" key="2">
    <source>
        <dbReference type="Proteomes" id="UP000193144"/>
    </source>
</evidence>
<comment type="caution">
    <text evidence="1">The sequence shown here is derived from an EMBL/GenBank/DDBJ whole genome shotgun (WGS) entry which is preliminary data.</text>
</comment>
<accession>A0A1Y1ZH41</accession>
<keyword evidence="2" id="KW-1185">Reference proteome</keyword>
<reference evidence="1 2" key="1">
    <citation type="submission" date="2016-07" db="EMBL/GenBank/DDBJ databases">
        <title>Pervasive Adenine N6-methylation of Active Genes in Fungi.</title>
        <authorList>
            <consortium name="DOE Joint Genome Institute"/>
            <person name="Mondo S.J."/>
            <person name="Dannebaum R.O."/>
            <person name="Kuo R.C."/>
            <person name="Labutti K."/>
            <person name="Haridas S."/>
            <person name="Kuo A."/>
            <person name="Salamov A."/>
            <person name="Ahrendt S.R."/>
            <person name="Lipzen A."/>
            <person name="Sullivan W."/>
            <person name="Andreopoulos W.B."/>
            <person name="Clum A."/>
            <person name="Lindquist E."/>
            <person name="Daum C."/>
            <person name="Ramamoorthy G.K."/>
            <person name="Gryganskyi A."/>
            <person name="Culley D."/>
            <person name="Magnuson J.K."/>
            <person name="James T.Y."/>
            <person name="O'Malley M.A."/>
            <person name="Stajich J.E."/>
            <person name="Spatafora J.W."/>
            <person name="Visel A."/>
            <person name="Grigoriev I.V."/>
        </authorList>
    </citation>
    <scope>NUCLEOTIDE SEQUENCE [LARGE SCALE GENOMIC DNA]</scope>
    <source>
        <strain evidence="1 2">CBS 115471</strain>
    </source>
</reference>
<dbReference type="OrthoDB" id="4342612at2759"/>
<evidence type="ECO:0000313" key="1">
    <source>
        <dbReference type="EMBL" id="ORY09317.1"/>
    </source>
</evidence>
<dbReference type="EMBL" id="MCFA01000088">
    <property type="protein sequence ID" value="ORY09317.1"/>
    <property type="molecule type" value="Genomic_DNA"/>
</dbReference>
<sequence length="219" mass="24860">MSNWQYSTHGDYVYAYGDQTAYIRHTDSQEWTAIYSPTSNATIRQGFGGIERASEGPFTWRRKGGSPWTLQETNFDEDASQETTLPPENPSLSLVLQKQAEGEPDHWSIFVAREGQVGEVYQVKGDAESMRYLYGPNIDLVNSLSYKNSYILVQDLSATAQAWVKHYAESETPPSAPNRAAVTENCQGWTYRVLYKLYEKDIISQEKIAMIHGMIEPVR</sequence>
<protein>
    <submittedName>
        <fullName evidence="1">Uncharacterized protein</fullName>
    </submittedName>
</protein>
<dbReference type="AlphaFoldDB" id="A0A1Y1ZH41"/>
<dbReference type="Proteomes" id="UP000193144">
    <property type="component" value="Unassembled WGS sequence"/>
</dbReference>
<proteinExistence type="predicted"/>
<dbReference type="InterPro" id="IPR046670">
    <property type="entry name" value="DUF6540"/>
</dbReference>
<gene>
    <name evidence="1" type="ORF">BCR34DRAFT_374858</name>
</gene>
<name>A0A1Y1ZH41_9PLEO</name>